<evidence type="ECO:0000256" key="2">
    <source>
        <dbReference type="SAM" id="Phobius"/>
    </source>
</evidence>
<reference evidence="4" key="1">
    <citation type="journal article" date="2016" name="Insect Biochem. Mol. Biol.">
        <title>Multifaceted biological insights from a draft genome sequence of the tobacco hornworm moth, Manduca sexta.</title>
        <authorList>
            <person name="Kanost M.R."/>
            <person name="Arrese E.L."/>
            <person name="Cao X."/>
            <person name="Chen Y.R."/>
            <person name="Chellapilla S."/>
            <person name="Goldsmith M.R."/>
            <person name="Grosse-Wilde E."/>
            <person name="Heckel D.G."/>
            <person name="Herndon N."/>
            <person name="Jiang H."/>
            <person name="Papanicolaou A."/>
            <person name="Qu J."/>
            <person name="Soulages J.L."/>
            <person name="Vogel H."/>
            <person name="Walters J."/>
            <person name="Waterhouse R.M."/>
            <person name="Ahn S.J."/>
            <person name="Almeida F.C."/>
            <person name="An C."/>
            <person name="Aqrawi P."/>
            <person name="Bretschneider A."/>
            <person name="Bryant W.B."/>
            <person name="Bucks S."/>
            <person name="Chao H."/>
            <person name="Chevignon G."/>
            <person name="Christen J.M."/>
            <person name="Clarke D.F."/>
            <person name="Dittmer N.T."/>
            <person name="Ferguson L.C.F."/>
            <person name="Garavelou S."/>
            <person name="Gordon K.H.J."/>
            <person name="Gunaratna R.T."/>
            <person name="Han Y."/>
            <person name="Hauser F."/>
            <person name="He Y."/>
            <person name="Heidel-Fischer H."/>
            <person name="Hirsh A."/>
            <person name="Hu Y."/>
            <person name="Jiang H."/>
            <person name="Kalra D."/>
            <person name="Klinner C."/>
            <person name="Konig C."/>
            <person name="Kovar C."/>
            <person name="Kroll A.R."/>
            <person name="Kuwar S.S."/>
            <person name="Lee S.L."/>
            <person name="Lehman R."/>
            <person name="Li K."/>
            <person name="Li Z."/>
            <person name="Liang H."/>
            <person name="Lovelace S."/>
            <person name="Lu Z."/>
            <person name="Mansfield J.H."/>
            <person name="McCulloch K.J."/>
            <person name="Mathew T."/>
            <person name="Morton B."/>
            <person name="Muzny D.M."/>
            <person name="Neunemann D."/>
            <person name="Ongeri F."/>
            <person name="Pauchet Y."/>
            <person name="Pu L.L."/>
            <person name="Pyrousis I."/>
            <person name="Rao X.J."/>
            <person name="Redding A."/>
            <person name="Roesel C."/>
            <person name="Sanchez-Gracia A."/>
            <person name="Schaack S."/>
            <person name="Shukla A."/>
            <person name="Tetreau G."/>
            <person name="Wang Y."/>
            <person name="Xiong G.H."/>
            <person name="Traut W."/>
            <person name="Walsh T.K."/>
            <person name="Worley K.C."/>
            <person name="Wu D."/>
            <person name="Wu W."/>
            <person name="Wu Y.Q."/>
            <person name="Zhang X."/>
            <person name="Zou Z."/>
            <person name="Zucker H."/>
            <person name="Briscoe A.D."/>
            <person name="Burmester T."/>
            <person name="Clem R.J."/>
            <person name="Feyereisen R."/>
            <person name="Grimmelikhuijzen C.J.P."/>
            <person name="Hamodrakas S.J."/>
            <person name="Hansson B.S."/>
            <person name="Huguet E."/>
            <person name="Jermiin L.S."/>
            <person name="Lan Q."/>
            <person name="Lehman H.K."/>
            <person name="Lorenzen M."/>
            <person name="Merzendorfer H."/>
            <person name="Michalopoulos I."/>
            <person name="Morton D.B."/>
            <person name="Muthukrishnan S."/>
            <person name="Oakeshott J.G."/>
            <person name="Palmer W."/>
            <person name="Park Y."/>
            <person name="Passarelli A.L."/>
            <person name="Rozas J."/>
            <person name="Schwartz L.M."/>
            <person name="Smith W."/>
            <person name="Southgate A."/>
            <person name="Vilcinskas A."/>
            <person name="Vogt R."/>
            <person name="Wang P."/>
            <person name="Werren J."/>
            <person name="Yu X.Q."/>
            <person name="Zhou J.J."/>
            <person name="Brown S.J."/>
            <person name="Scherer S.E."/>
            <person name="Richards S."/>
            <person name="Blissard G.W."/>
        </authorList>
    </citation>
    <scope>NUCLEOTIDE SEQUENCE</scope>
</reference>
<proteinExistence type="predicted"/>
<feature type="region of interest" description="Disordered" evidence="1">
    <location>
        <begin position="443"/>
        <end position="563"/>
    </location>
</feature>
<dbReference type="EMBL" id="JH668500">
    <property type="protein sequence ID" value="KAG6455883.1"/>
    <property type="molecule type" value="Genomic_DNA"/>
</dbReference>
<keyword evidence="3" id="KW-0732">Signal</keyword>
<feature type="chain" id="PRO_5037249560" evidence="3">
    <location>
        <begin position="23"/>
        <end position="563"/>
    </location>
</feature>
<feature type="compositionally biased region" description="Basic and acidic residues" evidence="1">
    <location>
        <begin position="295"/>
        <end position="335"/>
    </location>
</feature>
<evidence type="ECO:0000313" key="4">
    <source>
        <dbReference type="EMBL" id="KAG6455883.1"/>
    </source>
</evidence>
<name>A0A922CS43_MANSE</name>
<keyword evidence="2" id="KW-1133">Transmembrane helix</keyword>
<organism evidence="4 5">
    <name type="scientific">Manduca sexta</name>
    <name type="common">Tobacco hawkmoth</name>
    <name type="synonym">Tobacco hornworm</name>
    <dbReference type="NCBI Taxonomy" id="7130"/>
    <lineage>
        <taxon>Eukaryota</taxon>
        <taxon>Metazoa</taxon>
        <taxon>Ecdysozoa</taxon>
        <taxon>Arthropoda</taxon>
        <taxon>Hexapoda</taxon>
        <taxon>Insecta</taxon>
        <taxon>Pterygota</taxon>
        <taxon>Neoptera</taxon>
        <taxon>Endopterygota</taxon>
        <taxon>Lepidoptera</taxon>
        <taxon>Glossata</taxon>
        <taxon>Ditrysia</taxon>
        <taxon>Bombycoidea</taxon>
        <taxon>Sphingidae</taxon>
        <taxon>Sphinginae</taxon>
        <taxon>Sphingini</taxon>
        <taxon>Manduca</taxon>
    </lineage>
</organism>
<feature type="region of interest" description="Disordered" evidence="1">
    <location>
        <begin position="295"/>
        <end position="422"/>
    </location>
</feature>
<evidence type="ECO:0000313" key="5">
    <source>
        <dbReference type="Proteomes" id="UP000791440"/>
    </source>
</evidence>
<feature type="signal peptide" evidence="3">
    <location>
        <begin position="1"/>
        <end position="22"/>
    </location>
</feature>
<reference evidence="4" key="2">
    <citation type="submission" date="2020-12" db="EMBL/GenBank/DDBJ databases">
        <authorList>
            <person name="Kanost M."/>
        </authorList>
    </citation>
    <scope>NUCLEOTIDE SEQUENCE</scope>
</reference>
<accession>A0A922CS43</accession>
<feature type="compositionally biased region" description="Low complexity" evidence="1">
    <location>
        <begin position="470"/>
        <end position="498"/>
    </location>
</feature>
<feature type="compositionally biased region" description="Pro residues" evidence="1">
    <location>
        <begin position="511"/>
        <end position="524"/>
    </location>
</feature>
<keyword evidence="2" id="KW-0812">Transmembrane</keyword>
<comment type="caution">
    <text evidence="4">The sequence shown here is derived from an EMBL/GenBank/DDBJ whole genome shotgun (WGS) entry which is preliminary data.</text>
</comment>
<dbReference type="Proteomes" id="UP000791440">
    <property type="component" value="Unassembled WGS sequence"/>
</dbReference>
<protein>
    <submittedName>
        <fullName evidence="4">Uncharacterized protein</fullName>
    </submittedName>
</protein>
<keyword evidence="2" id="KW-0472">Membrane</keyword>
<evidence type="ECO:0000256" key="1">
    <source>
        <dbReference type="SAM" id="MobiDB-lite"/>
    </source>
</evidence>
<keyword evidence="5" id="KW-1185">Reference proteome</keyword>
<sequence>MTNIVLWVFFGTFVFPFNYCSGDEAVSIYLIVKNATTTTNANTIESNVTEKHIEIQKGDVIYFNVTSQLLINFKLCIFYDSYGDTTIKQITSPNIKQNNGFHKYNFELYVRKSGNWLCKFYMHKDTGVIQPVEVFENTTYTVARCNITISIYEPLIQSVKSMLIGVGIGLSWLIIPIIVSIVYCIKRRANPVHDLKSLSVMQRPKQDRARYSGAPLKKPLITMELTERESGIYEALDAIQDAANTMNNANDIPATASNTNGLKETDKTAKPKEKYKLKNVGKLFWLPAKFRKTVQDEDTHDGGVRIASDENTKASRKQAKEKGKRTSLERIKERPPLPLPLPPSEISDEEYEDMSAVPHARTPEPSRTKPPIPSPKAPEANKHELNSKLKKKLPVPPTKPVEKLPKPMPPPQTQKKSLKSRKTFSAFITNPETVNELENILKKKGIGPSGNTTASTRFKELLHTPTLPIQPATQKPTPPSAAAKPPLQTTLPKPCGPKIQPPPSITRKPSLPSPMDAPVPPPISTLPRPTQSVPVKEPEEDDCEWDGEDWTYEPLPQQNIYSV</sequence>
<gene>
    <name evidence="4" type="ORF">O3G_MSEX009447</name>
</gene>
<evidence type="ECO:0000256" key="3">
    <source>
        <dbReference type="SAM" id="SignalP"/>
    </source>
</evidence>
<dbReference type="AlphaFoldDB" id="A0A922CS43"/>
<dbReference type="PRINTS" id="PR01217">
    <property type="entry name" value="PRICHEXTENSN"/>
</dbReference>
<feature type="transmembrane region" description="Helical" evidence="2">
    <location>
        <begin position="162"/>
        <end position="185"/>
    </location>
</feature>
<feature type="compositionally biased region" description="Acidic residues" evidence="1">
    <location>
        <begin position="538"/>
        <end position="551"/>
    </location>
</feature>